<dbReference type="Gramene" id="MELO3C033137.2.1">
    <property type="protein sequence ID" value="MELO3C033137.2.1"/>
    <property type="gene ID" value="MELO3C033137.2"/>
</dbReference>
<organism evidence="1">
    <name type="scientific">Cucumis melo</name>
    <name type="common">Muskmelon</name>
    <dbReference type="NCBI Taxonomy" id="3656"/>
    <lineage>
        <taxon>Eukaryota</taxon>
        <taxon>Viridiplantae</taxon>
        <taxon>Streptophyta</taxon>
        <taxon>Embryophyta</taxon>
        <taxon>Tracheophyta</taxon>
        <taxon>Spermatophyta</taxon>
        <taxon>Magnoliopsida</taxon>
        <taxon>eudicotyledons</taxon>
        <taxon>Gunneridae</taxon>
        <taxon>Pentapetalae</taxon>
        <taxon>rosids</taxon>
        <taxon>fabids</taxon>
        <taxon>Cucurbitales</taxon>
        <taxon>Cucurbitaceae</taxon>
        <taxon>Benincaseae</taxon>
        <taxon>Cucumis</taxon>
    </lineage>
</organism>
<dbReference type="EnsemblPlants" id="MELO3C033137.2.1">
    <property type="protein sequence ID" value="MELO3C033137.2.1"/>
    <property type="gene ID" value="MELO3C033137.2"/>
</dbReference>
<proteinExistence type="predicted"/>
<evidence type="ECO:0000313" key="1">
    <source>
        <dbReference type="EnsemblPlants" id="MELO3C033137.2.1"/>
    </source>
</evidence>
<accession>A0A9I9EFS7</accession>
<sequence length="74" mass="8706">MMLTKWIANYAGKTSLPFQGGSVRLKKQYVISRIKRYFDPTEVTNNLRRINLLIIVISDEQKYIYSEESATTRF</sequence>
<protein>
    <submittedName>
        <fullName evidence="1">Uncharacterized protein</fullName>
    </submittedName>
</protein>
<name>A0A9I9EFS7_CUCME</name>
<reference evidence="1" key="1">
    <citation type="submission" date="2023-03" db="UniProtKB">
        <authorList>
            <consortium name="EnsemblPlants"/>
        </authorList>
    </citation>
    <scope>IDENTIFICATION</scope>
</reference>
<dbReference type="AlphaFoldDB" id="A0A9I9EFS7"/>